<keyword evidence="1" id="KW-0326">Glycosidase</keyword>
<dbReference type="PANTHER" id="PTHR48098">
    <property type="entry name" value="ENTEROCHELIN ESTERASE-RELATED"/>
    <property type="match status" value="1"/>
</dbReference>
<dbReference type="InterPro" id="IPR029058">
    <property type="entry name" value="AB_hydrolase_fold"/>
</dbReference>
<dbReference type="PANTHER" id="PTHR48098:SF1">
    <property type="entry name" value="DIACYLGLYCEROL ACYLTRANSFERASE_MYCOLYLTRANSFERASE AG85A"/>
    <property type="match status" value="1"/>
</dbReference>
<dbReference type="InterPro" id="IPR000801">
    <property type="entry name" value="Esterase-like"/>
</dbReference>
<reference evidence="1 2" key="1">
    <citation type="submission" date="2019-02" db="EMBL/GenBank/DDBJ databases">
        <title>Deep-cultivation of Planctomycetes and their phenomic and genomic characterization uncovers novel biology.</title>
        <authorList>
            <person name="Wiegand S."/>
            <person name="Jogler M."/>
            <person name="Boedeker C."/>
            <person name="Pinto D."/>
            <person name="Vollmers J."/>
            <person name="Rivas-Marin E."/>
            <person name="Kohn T."/>
            <person name="Peeters S.H."/>
            <person name="Heuer A."/>
            <person name="Rast P."/>
            <person name="Oberbeckmann S."/>
            <person name="Bunk B."/>
            <person name="Jeske O."/>
            <person name="Meyerdierks A."/>
            <person name="Storesund J.E."/>
            <person name="Kallscheuer N."/>
            <person name="Luecker S."/>
            <person name="Lage O.M."/>
            <person name="Pohl T."/>
            <person name="Merkel B.J."/>
            <person name="Hornburger P."/>
            <person name="Mueller R.-W."/>
            <person name="Bruemmer F."/>
            <person name="Labrenz M."/>
            <person name="Spormann A.M."/>
            <person name="Op den Camp H."/>
            <person name="Overmann J."/>
            <person name="Amann R."/>
            <person name="Jetten M.S.M."/>
            <person name="Mascher T."/>
            <person name="Medema M.H."/>
            <person name="Devos D.P."/>
            <person name="Kaster A.-K."/>
            <person name="Ovreas L."/>
            <person name="Rohde M."/>
            <person name="Galperin M.Y."/>
            <person name="Jogler C."/>
        </authorList>
    </citation>
    <scope>NUCLEOTIDE SEQUENCE [LARGE SCALE GENOMIC DNA]</scope>
    <source>
        <strain evidence="1 2">K22_7</strain>
    </source>
</reference>
<keyword evidence="1" id="KW-0858">Xylan degradation</keyword>
<organism evidence="1 2">
    <name type="scientific">Rubripirellula lacrimiformis</name>
    <dbReference type="NCBI Taxonomy" id="1930273"/>
    <lineage>
        <taxon>Bacteria</taxon>
        <taxon>Pseudomonadati</taxon>
        <taxon>Planctomycetota</taxon>
        <taxon>Planctomycetia</taxon>
        <taxon>Pirellulales</taxon>
        <taxon>Pirellulaceae</taxon>
        <taxon>Rubripirellula</taxon>
    </lineage>
</organism>
<dbReference type="Proteomes" id="UP000318538">
    <property type="component" value="Chromosome"/>
</dbReference>
<dbReference type="KEGG" id="rlc:K227x_39370"/>
<accession>A0A517NEI0</accession>
<keyword evidence="1" id="KW-0378">Hydrolase</keyword>
<dbReference type="SUPFAM" id="SSF53474">
    <property type="entry name" value="alpha/beta-Hydrolases"/>
    <property type="match status" value="1"/>
</dbReference>
<keyword evidence="2" id="KW-1185">Reference proteome</keyword>
<name>A0A517NEI0_9BACT</name>
<dbReference type="GO" id="GO:0045493">
    <property type="term" value="P:xylan catabolic process"/>
    <property type="evidence" value="ECO:0007669"/>
    <property type="project" value="UniProtKB-KW"/>
</dbReference>
<gene>
    <name evidence="1" type="primary">xynZ_3</name>
    <name evidence="1" type="ORF">K227x_39370</name>
</gene>
<dbReference type="GO" id="GO:0016747">
    <property type="term" value="F:acyltransferase activity, transferring groups other than amino-acyl groups"/>
    <property type="evidence" value="ECO:0007669"/>
    <property type="project" value="TreeGrafter"/>
</dbReference>
<dbReference type="GO" id="GO:0031176">
    <property type="term" value="F:endo-1,4-beta-xylanase activity"/>
    <property type="evidence" value="ECO:0007669"/>
    <property type="project" value="UniProtKB-EC"/>
</dbReference>
<keyword evidence="1" id="KW-0624">Polysaccharide degradation</keyword>
<keyword evidence="1" id="KW-0119">Carbohydrate metabolism</keyword>
<dbReference type="EMBL" id="CP036525">
    <property type="protein sequence ID" value="QDT05537.1"/>
    <property type="molecule type" value="Genomic_DNA"/>
</dbReference>
<dbReference type="InterPro" id="IPR050583">
    <property type="entry name" value="Mycobacterial_A85_antigen"/>
</dbReference>
<evidence type="ECO:0000313" key="1">
    <source>
        <dbReference type="EMBL" id="QDT05537.1"/>
    </source>
</evidence>
<evidence type="ECO:0000313" key="2">
    <source>
        <dbReference type="Proteomes" id="UP000318538"/>
    </source>
</evidence>
<dbReference type="AlphaFoldDB" id="A0A517NEI0"/>
<dbReference type="Pfam" id="PF00756">
    <property type="entry name" value="Esterase"/>
    <property type="match status" value="1"/>
</dbReference>
<proteinExistence type="predicted"/>
<dbReference type="Gene3D" id="3.40.50.1820">
    <property type="entry name" value="alpha/beta hydrolase"/>
    <property type="match status" value="1"/>
</dbReference>
<protein>
    <submittedName>
        <fullName evidence="1">Endo-1,4-beta-xylanase Z</fullName>
        <ecNumber evidence="1">3.2.1.8</ecNumber>
    </submittedName>
</protein>
<dbReference type="OrthoDB" id="265974at2"/>
<dbReference type="EC" id="3.2.1.8" evidence="1"/>
<dbReference type="RefSeq" id="WP_145171723.1">
    <property type="nucleotide sequence ID" value="NZ_CP036525.1"/>
</dbReference>
<sequence>MRNSILIVALLLIPQQVSSQEKGAAAGRREVTRKREIQWVNPKIPDVKGLVHHVLPSGAMGHDVGYVVWTPPGLDGDAATRYPVIYFLHGAGGSEASDSAGFASRVAAAIRQDQFPPTICVFPNGGMSGYRGDVETMIVDELIPLIDAEYPTNRNPSGRAVAGFSMGGAGSVSLAIEHPGLFCAAGSWGGALSWRGSGEDSPLLPAAIDHADKLKRHGFALLTINGDQDRPDAFIPLAKTLQPLGITHKTVTLKDTNHNLGKYYELAGDTMIAFLAERFSAASDHQ</sequence>